<dbReference type="InterPro" id="IPR013325">
    <property type="entry name" value="RNA_pol_sigma_r2"/>
</dbReference>
<keyword evidence="3" id="KW-0731">Sigma factor</keyword>
<sequence>MDMQPAVGRGMPVVSYEQLFEHYKDKIFSFAWKILRSTTDTEEAVQETFLKLYVNFERLDPAGSISSLIFTTAKNICIDMLRKRKTKLTLNHPMMKHEGWEDQVAEAHRPEDALILKEASEYMLEAIQKLPKAYRLMVYQRYVLDLSMEEIVELNNVKMNTVKSRLKRGRDLLKKQLEKG</sequence>
<dbReference type="Pfam" id="PF04542">
    <property type="entry name" value="Sigma70_r2"/>
    <property type="match status" value="1"/>
</dbReference>
<dbReference type="GO" id="GO:0006352">
    <property type="term" value="P:DNA-templated transcription initiation"/>
    <property type="evidence" value="ECO:0007669"/>
    <property type="project" value="InterPro"/>
</dbReference>
<dbReference type="NCBIfam" id="TIGR02937">
    <property type="entry name" value="sigma70-ECF"/>
    <property type="match status" value="1"/>
</dbReference>
<evidence type="ECO:0000313" key="8">
    <source>
        <dbReference type="Proteomes" id="UP000316330"/>
    </source>
</evidence>
<evidence type="ECO:0000259" key="5">
    <source>
        <dbReference type="Pfam" id="PF04542"/>
    </source>
</evidence>
<evidence type="ECO:0000256" key="1">
    <source>
        <dbReference type="ARBA" id="ARBA00010641"/>
    </source>
</evidence>
<dbReference type="GO" id="GO:0016987">
    <property type="term" value="F:sigma factor activity"/>
    <property type="evidence" value="ECO:0007669"/>
    <property type="project" value="UniProtKB-KW"/>
</dbReference>
<organism evidence="7 8">
    <name type="scientific">Cohnella terricola</name>
    <dbReference type="NCBI Taxonomy" id="1289167"/>
    <lineage>
        <taxon>Bacteria</taxon>
        <taxon>Bacillati</taxon>
        <taxon>Bacillota</taxon>
        <taxon>Bacilli</taxon>
        <taxon>Bacillales</taxon>
        <taxon>Paenibacillaceae</taxon>
        <taxon>Cohnella</taxon>
    </lineage>
</organism>
<dbReference type="OrthoDB" id="9784272at2"/>
<evidence type="ECO:0000259" key="6">
    <source>
        <dbReference type="Pfam" id="PF08281"/>
    </source>
</evidence>
<evidence type="ECO:0000256" key="3">
    <source>
        <dbReference type="ARBA" id="ARBA00023082"/>
    </source>
</evidence>
<accession>A0A559JTR0</accession>
<dbReference type="Gene3D" id="1.10.10.10">
    <property type="entry name" value="Winged helix-like DNA-binding domain superfamily/Winged helix DNA-binding domain"/>
    <property type="match status" value="1"/>
</dbReference>
<dbReference type="Proteomes" id="UP000316330">
    <property type="component" value="Unassembled WGS sequence"/>
</dbReference>
<dbReference type="InterPro" id="IPR007627">
    <property type="entry name" value="RNA_pol_sigma70_r2"/>
</dbReference>
<dbReference type="InterPro" id="IPR013324">
    <property type="entry name" value="RNA_pol_sigma_r3/r4-like"/>
</dbReference>
<dbReference type="InterPro" id="IPR036388">
    <property type="entry name" value="WH-like_DNA-bd_sf"/>
</dbReference>
<dbReference type="SUPFAM" id="SSF88946">
    <property type="entry name" value="Sigma2 domain of RNA polymerase sigma factors"/>
    <property type="match status" value="1"/>
</dbReference>
<dbReference type="PANTHER" id="PTHR43133">
    <property type="entry name" value="RNA POLYMERASE ECF-TYPE SIGMA FACTO"/>
    <property type="match status" value="1"/>
</dbReference>
<dbReference type="GO" id="GO:0003677">
    <property type="term" value="F:DNA binding"/>
    <property type="evidence" value="ECO:0007669"/>
    <property type="project" value="InterPro"/>
</dbReference>
<dbReference type="SUPFAM" id="SSF88659">
    <property type="entry name" value="Sigma3 and sigma4 domains of RNA polymerase sigma factors"/>
    <property type="match status" value="1"/>
</dbReference>
<evidence type="ECO:0000256" key="2">
    <source>
        <dbReference type="ARBA" id="ARBA00023015"/>
    </source>
</evidence>
<dbReference type="Gene3D" id="1.10.1740.10">
    <property type="match status" value="1"/>
</dbReference>
<comment type="similarity">
    <text evidence="1">Belongs to the sigma-70 factor family. ECF subfamily.</text>
</comment>
<dbReference type="RefSeq" id="WP_144699083.1">
    <property type="nucleotide sequence ID" value="NZ_VNJJ01000002.1"/>
</dbReference>
<proteinExistence type="inferred from homology"/>
<dbReference type="InterPro" id="IPR013249">
    <property type="entry name" value="RNA_pol_sigma70_r4_t2"/>
</dbReference>
<evidence type="ECO:0000313" key="7">
    <source>
        <dbReference type="EMBL" id="TVY03263.1"/>
    </source>
</evidence>
<protein>
    <submittedName>
        <fullName evidence="7">Sigma-70 family RNA polymerase sigma factor</fullName>
    </submittedName>
</protein>
<dbReference type="PANTHER" id="PTHR43133:SF60">
    <property type="entry name" value="RNA POLYMERASE SIGMA FACTOR SIGV"/>
    <property type="match status" value="1"/>
</dbReference>
<gene>
    <name evidence="7" type="ORF">FPZ45_05145</name>
</gene>
<keyword evidence="4" id="KW-0804">Transcription</keyword>
<dbReference type="CDD" id="cd06171">
    <property type="entry name" value="Sigma70_r4"/>
    <property type="match status" value="1"/>
</dbReference>
<keyword evidence="2" id="KW-0805">Transcription regulation</keyword>
<name>A0A559JTR0_9BACL</name>
<keyword evidence="8" id="KW-1185">Reference proteome</keyword>
<dbReference type="InterPro" id="IPR014284">
    <property type="entry name" value="RNA_pol_sigma-70_dom"/>
</dbReference>
<evidence type="ECO:0000256" key="4">
    <source>
        <dbReference type="ARBA" id="ARBA00023163"/>
    </source>
</evidence>
<comment type="caution">
    <text evidence="7">The sequence shown here is derived from an EMBL/GenBank/DDBJ whole genome shotgun (WGS) entry which is preliminary data.</text>
</comment>
<dbReference type="EMBL" id="VNJJ01000002">
    <property type="protein sequence ID" value="TVY03263.1"/>
    <property type="molecule type" value="Genomic_DNA"/>
</dbReference>
<dbReference type="Pfam" id="PF08281">
    <property type="entry name" value="Sigma70_r4_2"/>
    <property type="match status" value="1"/>
</dbReference>
<dbReference type="AlphaFoldDB" id="A0A559JTR0"/>
<feature type="domain" description="RNA polymerase sigma factor 70 region 4 type 2" evidence="6">
    <location>
        <begin position="121"/>
        <end position="171"/>
    </location>
</feature>
<dbReference type="InterPro" id="IPR039425">
    <property type="entry name" value="RNA_pol_sigma-70-like"/>
</dbReference>
<reference evidence="7 8" key="1">
    <citation type="submission" date="2019-07" db="EMBL/GenBank/DDBJ databases">
        <authorList>
            <person name="Kim J."/>
        </authorList>
    </citation>
    <scope>NUCLEOTIDE SEQUENCE [LARGE SCALE GENOMIC DNA]</scope>
    <source>
        <strain evidence="7 8">G13</strain>
    </source>
</reference>
<feature type="domain" description="RNA polymerase sigma-70 region 2" evidence="5">
    <location>
        <begin position="19"/>
        <end position="85"/>
    </location>
</feature>